<dbReference type="AlphaFoldDB" id="A0A0A9GX77"/>
<reference evidence="1" key="1">
    <citation type="submission" date="2014-09" db="EMBL/GenBank/DDBJ databases">
        <authorList>
            <person name="Magalhaes I.L.F."/>
            <person name="Oliveira U."/>
            <person name="Santos F.R."/>
            <person name="Vidigal T.H.D.A."/>
            <person name="Brescovit A.D."/>
            <person name="Santos A.J."/>
        </authorList>
    </citation>
    <scope>NUCLEOTIDE SEQUENCE</scope>
    <source>
        <tissue evidence="1">Shoot tissue taken approximately 20 cm above the soil surface</tissue>
    </source>
</reference>
<sequence length="31" mass="3558">MVMSSVTHLQLSTYWMQRSSNVFVNSKSHAT</sequence>
<reference evidence="1" key="2">
    <citation type="journal article" date="2015" name="Data Brief">
        <title>Shoot transcriptome of the giant reed, Arundo donax.</title>
        <authorList>
            <person name="Barrero R.A."/>
            <person name="Guerrero F.D."/>
            <person name="Moolhuijzen P."/>
            <person name="Goolsby J.A."/>
            <person name="Tidwell J."/>
            <person name="Bellgard S.E."/>
            <person name="Bellgard M.I."/>
        </authorList>
    </citation>
    <scope>NUCLEOTIDE SEQUENCE</scope>
    <source>
        <tissue evidence="1">Shoot tissue taken approximately 20 cm above the soil surface</tissue>
    </source>
</reference>
<name>A0A0A9GX77_ARUDO</name>
<proteinExistence type="predicted"/>
<organism evidence="1">
    <name type="scientific">Arundo donax</name>
    <name type="common">Giant reed</name>
    <name type="synonym">Donax arundinaceus</name>
    <dbReference type="NCBI Taxonomy" id="35708"/>
    <lineage>
        <taxon>Eukaryota</taxon>
        <taxon>Viridiplantae</taxon>
        <taxon>Streptophyta</taxon>
        <taxon>Embryophyta</taxon>
        <taxon>Tracheophyta</taxon>
        <taxon>Spermatophyta</taxon>
        <taxon>Magnoliopsida</taxon>
        <taxon>Liliopsida</taxon>
        <taxon>Poales</taxon>
        <taxon>Poaceae</taxon>
        <taxon>PACMAD clade</taxon>
        <taxon>Arundinoideae</taxon>
        <taxon>Arundineae</taxon>
        <taxon>Arundo</taxon>
    </lineage>
</organism>
<evidence type="ECO:0000313" key="1">
    <source>
        <dbReference type="EMBL" id="JAE28144.1"/>
    </source>
</evidence>
<accession>A0A0A9GX77</accession>
<dbReference type="EMBL" id="GBRH01169752">
    <property type="protein sequence ID" value="JAE28144.1"/>
    <property type="molecule type" value="Transcribed_RNA"/>
</dbReference>
<protein>
    <submittedName>
        <fullName evidence="1">Uncharacterized protein</fullName>
    </submittedName>
</protein>